<accession>A0A8C3IMT7</accession>
<dbReference type="PANTHER" id="PTHR44329">
    <property type="entry name" value="SERINE/THREONINE-PROTEIN KINASE TNNI3K-RELATED"/>
    <property type="match status" value="1"/>
</dbReference>
<dbReference type="InterPro" id="IPR025735">
    <property type="entry name" value="RHIM"/>
</dbReference>
<feature type="compositionally biased region" description="Polar residues" evidence="1">
    <location>
        <begin position="382"/>
        <end position="391"/>
    </location>
</feature>
<gene>
    <name evidence="3" type="primary">RIPK3</name>
</gene>
<dbReference type="SUPFAM" id="SSF56112">
    <property type="entry name" value="Protein kinase-like (PK-like)"/>
    <property type="match status" value="1"/>
</dbReference>
<dbReference type="PANTHER" id="PTHR44329:SF297">
    <property type="entry name" value="RECEPTOR-INTERACTING SERINE_THREONINE-PROTEIN KINASE 3"/>
    <property type="match status" value="1"/>
</dbReference>
<dbReference type="GO" id="GO:0004706">
    <property type="term" value="F:JUN kinase kinase kinase activity"/>
    <property type="evidence" value="ECO:0007669"/>
    <property type="project" value="TreeGrafter"/>
</dbReference>
<evidence type="ECO:0000313" key="3">
    <source>
        <dbReference type="Ensembl" id="ENSCPBP00000036852.1"/>
    </source>
</evidence>
<organism evidence="3 4">
    <name type="scientific">Chrysemys picta bellii</name>
    <name type="common">Western painted turtle</name>
    <name type="synonym">Emys bellii</name>
    <dbReference type="NCBI Taxonomy" id="8478"/>
    <lineage>
        <taxon>Eukaryota</taxon>
        <taxon>Metazoa</taxon>
        <taxon>Chordata</taxon>
        <taxon>Craniata</taxon>
        <taxon>Vertebrata</taxon>
        <taxon>Euteleostomi</taxon>
        <taxon>Archelosauria</taxon>
        <taxon>Testudinata</taxon>
        <taxon>Testudines</taxon>
        <taxon>Cryptodira</taxon>
        <taxon>Durocryptodira</taxon>
        <taxon>Testudinoidea</taxon>
        <taxon>Emydidae</taxon>
        <taxon>Chrysemys</taxon>
    </lineage>
</organism>
<dbReference type="InterPro" id="IPR008271">
    <property type="entry name" value="Ser/Thr_kinase_AS"/>
</dbReference>
<name>A0A8C3IMT7_CHRPI</name>
<feature type="region of interest" description="Disordered" evidence="1">
    <location>
        <begin position="318"/>
        <end position="351"/>
    </location>
</feature>
<dbReference type="InterPro" id="IPR011009">
    <property type="entry name" value="Kinase-like_dom_sf"/>
</dbReference>
<proteinExistence type="predicted"/>
<dbReference type="InterPro" id="IPR001245">
    <property type="entry name" value="Ser-Thr/Tyr_kinase_cat_dom"/>
</dbReference>
<feature type="region of interest" description="Disordered" evidence="1">
    <location>
        <begin position="479"/>
        <end position="501"/>
    </location>
</feature>
<dbReference type="PROSITE" id="PS50011">
    <property type="entry name" value="PROTEIN_KINASE_DOM"/>
    <property type="match status" value="1"/>
</dbReference>
<dbReference type="Gene3D" id="1.10.510.10">
    <property type="entry name" value="Transferase(Phosphotransferase) domain 1"/>
    <property type="match status" value="1"/>
</dbReference>
<dbReference type="GO" id="GO:0005524">
    <property type="term" value="F:ATP binding"/>
    <property type="evidence" value="ECO:0007669"/>
    <property type="project" value="InterPro"/>
</dbReference>
<feature type="region of interest" description="Disordered" evidence="1">
    <location>
        <begin position="377"/>
        <end position="467"/>
    </location>
</feature>
<evidence type="ECO:0000259" key="2">
    <source>
        <dbReference type="PROSITE" id="PS50011"/>
    </source>
</evidence>
<sequence length="501" mass="57218">MAEWVEFRERIPRECLEEMQFIASGGFGTIYRAQHRDWRIPIAVKKLSRDTCSREELLAEARAMDKARFIYILRLFGLYEEEEEGWDSGPRLGIVMEYMENGSLADLLERVQPVPWPMRFRLLHQVALGMNYLHGLHPPLLHLDLKPSNVLLNLELHVRLADFGLSKFKRVTTKQGADRSGDEDDYGGTLEYMPPESLVDINYKPTPATDIYSYAILTWSVLSGEQPYPNLHPKCMSSLLRMHIPRGQRPDMKELEEVTGVEGLEDMKELMKRCWHNDSWERPTFKDCSNKTEKIFSCHKSQIVPAVRQVQDVLMMMASSPSDDSRPSVSIPTPAAAESSHLHTFPPSSLRVSEQFQTLRYEDRPSRENEAVLQRNMRQTEHQQGPGTPQPCSVRMGPRQGAEGPNNGEFGSPKTIPSQLRHPDNQPRPFFPSQSQPHLPTQGPDQPMFPFRQPYPQPVHGFPGSSINITGSCSAIQIGHNNSMKVTKVRVEEKKKKKKKK</sequence>
<dbReference type="KEGG" id="cpic:101936248"/>
<reference evidence="3" key="1">
    <citation type="submission" date="2025-08" db="UniProtKB">
        <authorList>
            <consortium name="Ensembl"/>
        </authorList>
    </citation>
    <scope>IDENTIFICATION</scope>
</reference>
<feature type="domain" description="Protein kinase" evidence="2">
    <location>
        <begin position="16"/>
        <end position="296"/>
    </location>
</feature>
<dbReference type="Pfam" id="PF12721">
    <property type="entry name" value="RHIM"/>
    <property type="match status" value="1"/>
</dbReference>
<feature type="compositionally biased region" description="Low complexity" evidence="1">
    <location>
        <begin position="319"/>
        <end position="330"/>
    </location>
</feature>
<dbReference type="Proteomes" id="UP000694380">
    <property type="component" value="Unplaced"/>
</dbReference>
<dbReference type="OrthoDB" id="4062651at2759"/>
<dbReference type="PROSITE" id="PS00108">
    <property type="entry name" value="PROTEIN_KINASE_ST"/>
    <property type="match status" value="1"/>
</dbReference>
<reference evidence="3" key="2">
    <citation type="submission" date="2025-09" db="UniProtKB">
        <authorList>
            <consortium name="Ensembl"/>
        </authorList>
    </citation>
    <scope>IDENTIFICATION</scope>
</reference>
<feature type="compositionally biased region" description="Low complexity" evidence="1">
    <location>
        <begin position="427"/>
        <end position="437"/>
    </location>
</feature>
<dbReference type="InterPro" id="IPR051681">
    <property type="entry name" value="Ser/Thr_Kinases-Pseudokinases"/>
</dbReference>
<dbReference type="AlphaFoldDB" id="A0A8C3IMT7"/>
<evidence type="ECO:0000256" key="1">
    <source>
        <dbReference type="SAM" id="MobiDB-lite"/>
    </source>
</evidence>
<dbReference type="Ensembl" id="ENSCPBT00000043215.1">
    <property type="protein sequence ID" value="ENSCPBP00000036852.1"/>
    <property type="gene ID" value="ENSCPBG00000025563.1"/>
</dbReference>
<evidence type="ECO:0000313" key="4">
    <source>
        <dbReference type="Proteomes" id="UP000694380"/>
    </source>
</evidence>
<dbReference type="Pfam" id="PF07714">
    <property type="entry name" value="PK_Tyr_Ser-Thr"/>
    <property type="match status" value="1"/>
</dbReference>
<keyword evidence="4" id="KW-1185">Reference proteome</keyword>
<protein>
    <submittedName>
        <fullName evidence="3">Receptor interacting serine/threonine kinase 3</fullName>
    </submittedName>
</protein>
<dbReference type="SMART" id="SM00220">
    <property type="entry name" value="S_TKc"/>
    <property type="match status" value="1"/>
</dbReference>
<dbReference type="GeneTree" id="ENSGT00940000160206"/>
<dbReference type="InterPro" id="IPR000719">
    <property type="entry name" value="Prot_kinase_dom"/>
</dbReference>